<reference evidence="2" key="1">
    <citation type="journal article" date="2019" name="bioRxiv">
        <title>The Genome of the Zebra Mussel, Dreissena polymorpha: A Resource for Invasive Species Research.</title>
        <authorList>
            <person name="McCartney M.A."/>
            <person name="Auch B."/>
            <person name="Kono T."/>
            <person name="Mallez S."/>
            <person name="Zhang Y."/>
            <person name="Obille A."/>
            <person name="Becker A."/>
            <person name="Abrahante J.E."/>
            <person name="Garbe J."/>
            <person name="Badalamenti J.P."/>
            <person name="Herman A."/>
            <person name="Mangelson H."/>
            <person name="Liachko I."/>
            <person name="Sullivan S."/>
            <person name="Sone E.D."/>
            <person name="Koren S."/>
            <person name="Silverstein K.A.T."/>
            <person name="Beckman K.B."/>
            <person name="Gohl D.M."/>
        </authorList>
    </citation>
    <scope>NUCLEOTIDE SEQUENCE</scope>
    <source>
        <strain evidence="2">Duluth1</strain>
        <tissue evidence="2">Whole animal</tissue>
    </source>
</reference>
<evidence type="ECO:0000313" key="3">
    <source>
        <dbReference type="Proteomes" id="UP000828390"/>
    </source>
</evidence>
<dbReference type="InterPro" id="IPR005135">
    <property type="entry name" value="Endo/exonuclease/phosphatase"/>
</dbReference>
<dbReference type="EMBL" id="JAIWYP010000003">
    <property type="protein sequence ID" value="KAH3859826.1"/>
    <property type="molecule type" value="Genomic_DNA"/>
</dbReference>
<protein>
    <recommendedName>
        <fullName evidence="1">Endonuclease/exonuclease/phosphatase domain-containing protein</fullName>
    </recommendedName>
</protein>
<organism evidence="2 3">
    <name type="scientific">Dreissena polymorpha</name>
    <name type="common">Zebra mussel</name>
    <name type="synonym">Mytilus polymorpha</name>
    <dbReference type="NCBI Taxonomy" id="45954"/>
    <lineage>
        <taxon>Eukaryota</taxon>
        <taxon>Metazoa</taxon>
        <taxon>Spiralia</taxon>
        <taxon>Lophotrochozoa</taxon>
        <taxon>Mollusca</taxon>
        <taxon>Bivalvia</taxon>
        <taxon>Autobranchia</taxon>
        <taxon>Heteroconchia</taxon>
        <taxon>Euheterodonta</taxon>
        <taxon>Imparidentia</taxon>
        <taxon>Neoheterodontei</taxon>
        <taxon>Myida</taxon>
        <taxon>Dreissenoidea</taxon>
        <taxon>Dreissenidae</taxon>
        <taxon>Dreissena</taxon>
    </lineage>
</organism>
<feature type="domain" description="Endonuclease/exonuclease/phosphatase" evidence="1">
    <location>
        <begin position="4"/>
        <end position="102"/>
    </location>
</feature>
<evidence type="ECO:0000259" key="1">
    <source>
        <dbReference type="Pfam" id="PF14529"/>
    </source>
</evidence>
<proteinExistence type="predicted"/>
<dbReference type="Gene3D" id="3.60.10.10">
    <property type="entry name" value="Endonuclease/exonuclease/phosphatase"/>
    <property type="match status" value="1"/>
</dbReference>
<gene>
    <name evidence="2" type="ORF">DPMN_102647</name>
</gene>
<evidence type="ECO:0000313" key="2">
    <source>
        <dbReference type="EMBL" id="KAH3859826.1"/>
    </source>
</evidence>
<dbReference type="SUPFAM" id="SSF56219">
    <property type="entry name" value="DNase I-like"/>
    <property type="match status" value="1"/>
</dbReference>
<comment type="caution">
    <text evidence="2">The sequence shown here is derived from an EMBL/GenBank/DDBJ whole genome shotgun (WGS) entry which is preliminary data.</text>
</comment>
<name>A0A9D4LNA0_DREPO</name>
<accession>A0A9D4LNA0</accession>
<dbReference type="AlphaFoldDB" id="A0A9D4LNA0"/>
<sequence>MLIELEEILEIYKDSHEVILCGDMNASMQRATERDQLLQNFIKETQLIVTEKQGEANTLLHHNGKFTSKIDYFFVQNTNDLNIENIYIHDMNCLNCSDHTLITMKLKTNITRKHMTIKKSHYTAKTKWEKCDVSMYRKEINRRTNDFYN</sequence>
<keyword evidence="3" id="KW-1185">Reference proteome</keyword>
<dbReference type="Proteomes" id="UP000828390">
    <property type="component" value="Unassembled WGS sequence"/>
</dbReference>
<reference evidence="2" key="2">
    <citation type="submission" date="2020-11" db="EMBL/GenBank/DDBJ databases">
        <authorList>
            <person name="McCartney M.A."/>
            <person name="Auch B."/>
            <person name="Kono T."/>
            <person name="Mallez S."/>
            <person name="Becker A."/>
            <person name="Gohl D.M."/>
            <person name="Silverstein K.A.T."/>
            <person name="Koren S."/>
            <person name="Bechman K.B."/>
            <person name="Herman A."/>
            <person name="Abrahante J.E."/>
            <person name="Garbe J."/>
        </authorList>
    </citation>
    <scope>NUCLEOTIDE SEQUENCE</scope>
    <source>
        <strain evidence="2">Duluth1</strain>
        <tissue evidence="2">Whole animal</tissue>
    </source>
</reference>
<dbReference type="Pfam" id="PF14529">
    <property type="entry name" value="Exo_endo_phos_2"/>
    <property type="match status" value="1"/>
</dbReference>
<dbReference type="InterPro" id="IPR036691">
    <property type="entry name" value="Endo/exonu/phosph_ase_sf"/>
</dbReference>